<name>A0A518AZK1_9BACT</name>
<evidence type="ECO:0000313" key="3">
    <source>
        <dbReference type="Proteomes" id="UP000317093"/>
    </source>
</evidence>
<keyword evidence="3" id="KW-1185">Reference proteome</keyword>
<proteinExistence type="predicted"/>
<gene>
    <name evidence="2" type="ORF">Pan216_09860</name>
</gene>
<dbReference type="GO" id="GO:0005524">
    <property type="term" value="F:ATP binding"/>
    <property type="evidence" value="ECO:0007669"/>
    <property type="project" value="InterPro"/>
</dbReference>
<dbReference type="SUPFAM" id="SSF52540">
    <property type="entry name" value="P-loop containing nucleoside triphosphate hydrolases"/>
    <property type="match status" value="1"/>
</dbReference>
<evidence type="ECO:0000259" key="1">
    <source>
        <dbReference type="Pfam" id="PF13304"/>
    </source>
</evidence>
<protein>
    <recommendedName>
        <fullName evidence="1">ATPase AAA-type core domain-containing protein</fullName>
    </recommendedName>
</protein>
<reference evidence="2 3" key="1">
    <citation type="submission" date="2019-02" db="EMBL/GenBank/DDBJ databases">
        <title>Deep-cultivation of Planctomycetes and their phenomic and genomic characterization uncovers novel biology.</title>
        <authorList>
            <person name="Wiegand S."/>
            <person name="Jogler M."/>
            <person name="Boedeker C."/>
            <person name="Pinto D."/>
            <person name="Vollmers J."/>
            <person name="Rivas-Marin E."/>
            <person name="Kohn T."/>
            <person name="Peeters S.H."/>
            <person name="Heuer A."/>
            <person name="Rast P."/>
            <person name="Oberbeckmann S."/>
            <person name="Bunk B."/>
            <person name="Jeske O."/>
            <person name="Meyerdierks A."/>
            <person name="Storesund J.E."/>
            <person name="Kallscheuer N."/>
            <person name="Luecker S."/>
            <person name="Lage O.M."/>
            <person name="Pohl T."/>
            <person name="Merkel B.J."/>
            <person name="Hornburger P."/>
            <person name="Mueller R.-W."/>
            <person name="Bruemmer F."/>
            <person name="Labrenz M."/>
            <person name="Spormann A.M."/>
            <person name="Op den Camp H."/>
            <person name="Overmann J."/>
            <person name="Amann R."/>
            <person name="Jetten M.S.M."/>
            <person name="Mascher T."/>
            <person name="Medema M.H."/>
            <person name="Devos D.P."/>
            <person name="Kaster A.-K."/>
            <person name="Ovreas L."/>
            <person name="Rohde M."/>
            <person name="Galperin M.Y."/>
            <person name="Jogler C."/>
        </authorList>
    </citation>
    <scope>NUCLEOTIDE SEQUENCE [LARGE SCALE GENOMIC DNA]</scope>
    <source>
        <strain evidence="2 3">Pan216</strain>
    </source>
</reference>
<accession>A0A518AZK1</accession>
<dbReference type="KEGG" id="knv:Pan216_09860"/>
<organism evidence="2 3">
    <name type="scientific">Kolteria novifilia</name>
    <dbReference type="NCBI Taxonomy" id="2527975"/>
    <lineage>
        <taxon>Bacteria</taxon>
        <taxon>Pseudomonadati</taxon>
        <taxon>Planctomycetota</taxon>
        <taxon>Planctomycetia</taxon>
        <taxon>Kolteriales</taxon>
        <taxon>Kolteriaceae</taxon>
        <taxon>Kolteria</taxon>
    </lineage>
</organism>
<dbReference type="InterPro" id="IPR003959">
    <property type="entry name" value="ATPase_AAA_core"/>
</dbReference>
<dbReference type="GO" id="GO:0016887">
    <property type="term" value="F:ATP hydrolysis activity"/>
    <property type="evidence" value="ECO:0007669"/>
    <property type="project" value="InterPro"/>
</dbReference>
<evidence type="ECO:0000313" key="2">
    <source>
        <dbReference type="EMBL" id="QDU60149.1"/>
    </source>
</evidence>
<sequence>MLISFSVSNFRSFGEEVTLNMVASKKLSDHQNHLVPIGETGESVVRCALIYGPNAAGKSNLIKAMNYAQQAIRGNYRVRTLETFRFDRRFVRAPAAE</sequence>
<dbReference type="Pfam" id="PF13304">
    <property type="entry name" value="AAA_21"/>
    <property type="match status" value="1"/>
</dbReference>
<dbReference type="AlphaFoldDB" id="A0A518AZK1"/>
<dbReference type="Proteomes" id="UP000317093">
    <property type="component" value="Chromosome"/>
</dbReference>
<dbReference type="Gene3D" id="3.40.50.300">
    <property type="entry name" value="P-loop containing nucleotide triphosphate hydrolases"/>
    <property type="match status" value="1"/>
</dbReference>
<dbReference type="InterPro" id="IPR027417">
    <property type="entry name" value="P-loop_NTPase"/>
</dbReference>
<feature type="domain" description="ATPase AAA-type core" evidence="1">
    <location>
        <begin position="48"/>
        <end position="77"/>
    </location>
</feature>
<dbReference type="OrthoDB" id="9809324at2"/>
<dbReference type="EMBL" id="CP036279">
    <property type="protein sequence ID" value="QDU60149.1"/>
    <property type="molecule type" value="Genomic_DNA"/>
</dbReference>